<protein>
    <submittedName>
        <fullName evidence="2">ATP-binding protein</fullName>
    </submittedName>
</protein>
<comment type="caution">
    <text evidence="2">The sequence shown here is derived from an EMBL/GenBank/DDBJ whole genome shotgun (WGS) entry which is preliminary data.</text>
</comment>
<dbReference type="OrthoDB" id="9151999at2"/>
<dbReference type="PANTHER" id="PTHR37512:SF1">
    <property type="entry name" value="NADR_TTD14 AAA DOMAIN-CONTAINING PROTEIN"/>
    <property type="match status" value="1"/>
</dbReference>
<name>A0A5C6ZK37_9FLAO</name>
<evidence type="ECO:0000259" key="1">
    <source>
        <dbReference type="Pfam" id="PF13521"/>
    </source>
</evidence>
<evidence type="ECO:0000313" key="3">
    <source>
        <dbReference type="Proteomes" id="UP000321578"/>
    </source>
</evidence>
<dbReference type="AlphaFoldDB" id="A0A5C6ZK37"/>
<dbReference type="Pfam" id="PF13521">
    <property type="entry name" value="AAA_28"/>
    <property type="match status" value="1"/>
</dbReference>
<dbReference type="SUPFAM" id="SSF52540">
    <property type="entry name" value="P-loop containing nucleoside triphosphate hydrolases"/>
    <property type="match status" value="1"/>
</dbReference>
<dbReference type="Proteomes" id="UP000321578">
    <property type="component" value="Unassembled WGS sequence"/>
</dbReference>
<dbReference type="RefSeq" id="WP_147086173.1">
    <property type="nucleotide sequence ID" value="NZ_VORM01000006.1"/>
</dbReference>
<keyword evidence="2" id="KW-0547">Nucleotide-binding</keyword>
<keyword evidence="3" id="KW-1185">Reference proteome</keyword>
<dbReference type="GO" id="GO:0005524">
    <property type="term" value="F:ATP binding"/>
    <property type="evidence" value="ECO:0007669"/>
    <property type="project" value="UniProtKB-KW"/>
</dbReference>
<dbReference type="InterPro" id="IPR027417">
    <property type="entry name" value="P-loop_NTPase"/>
</dbReference>
<sequence>MEKQLRQDHKPDCIKVVFFGPESTGKSVLCERLAAHYNTVFVSEFSRIYAEAKAQKQQQLSREDVLPIAIGQMALENKQLKNAKNLLICDTDLLETKVYSEYYYDGFCPPSVKKHALLNVYDLYFLTYIDTNWQADGIRDQPNNRQELFNIFEGELQSNKKTYVTLKGDFESKFQTCVQYIDDLLKQLK</sequence>
<dbReference type="InterPro" id="IPR052735">
    <property type="entry name" value="NAD_biosynth-regulator"/>
</dbReference>
<organism evidence="2 3">
    <name type="scientific">Subsaximicrobium wynnwilliamsii</name>
    <dbReference type="NCBI Taxonomy" id="291179"/>
    <lineage>
        <taxon>Bacteria</taxon>
        <taxon>Pseudomonadati</taxon>
        <taxon>Bacteroidota</taxon>
        <taxon>Flavobacteriia</taxon>
        <taxon>Flavobacteriales</taxon>
        <taxon>Flavobacteriaceae</taxon>
        <taxon>Subsaximicrobium</taxon>
    </lineage>
</organism>
<gene>
    <name evidence="2" type="ORF">ESY86_08535</name>
</gene>
<evidence type="ECO:0000313" key="2">
    <source>
        <dbReference type="EMBL" id="TXD89420.1"/>
    </source>
</evidence>
<keyword evidence="2" id="KW-0067">ATP-binding</keyword>
<proteinExistence type="predicted"/>
<feature type="domain" description="NadR/Ttd14 AAA" evidence="1">
    <location>
        <begin position="15"/>
        <end position="172"/>
    </location>
</feature>
<dbReference type="EMBL" id="VORO01000007">
    <property type="protein sequence ID" value="TXD89420.1"/>
    <property type="molecule type" value="Genomic_DNA"/>
</dbReference>
<dbReference type="Gene3D" id="3.40.50.300">
    <property type="entry name" value="P-loop containing nucleotide triphosphate hydrolases"/>
    <property type="match status" value="1"/>
</dbReference>
<reference evidence="2 3" key="1">
    <citation type="submission" date="2019-08" db="EMBL/GenBank/DDBJ databases">
        <title>Genomes of Subsaximicrobium wynnwilliamsii strains.</title>
        <authorList>
            <person name="Bowman J.P."/>
        </authorList>
    </citation>
    <scope>NUCLEOTIDE SEQUENCE [LARGE SCALE GENOMIC DNA]</scope>
    <source>
        <strain evidence="2 3">2-80-2</strain>
    </source>
</reference>
<dbReference type="PANTHER" id="PTHR37512">
    <property type="entry name" value="TRIFUNCTIONAL NAD BIOSYNTHESIS/REGULATOR PROTEIN NADR"/>
    <property type="match status" value="1"/>
</dbReference>
<accession>A0A5C6ZK37</accession>
<dbReference type="InterPro" id="IPR038727">
    <property type="entry name" value="NadR/Ttd14_AAA_dom"/>
</dbReference>